<evidence type="ECO:0007829" key="12">
    <source>
        <dbReference type="PubMed" id="21183079"/>
    </source>
</evidence>
<dbReference type="jPOST" id="A0A1D5RM77"/>
<dbReference type="PANTHER" id="PTHR14487:SF3">
    <property type="entry name" value="ADRENOCORTICAL DYSPLASIA PROTEIN HOMOLOG"/>
    <property type="match status" value="1"/>
</dbReference>
<dbReference type="GO" id="GO:0042162">
    <property type="term" value="F:telomeric DNA binding"/>
    <property type="evidence" value="ECO:0007669"/>
    <property type="project" value="InterPro"/>
</dbReference>
<dbReference type="InterPro" id="IPR028631">
    <property type="entry name" value="ACD"/>
</dbReference>
<feature type="domain" description="Shelterin complex subunit TPP1/Est3" evidence="6">
    <location>
        <begin position="9"/>
        <end position="77"/>
    </location>
</feature>
<proteinExistence type="evidence at protein level"/>
<evidence type="ECO:0000256" key="1">
    <source>
        <dbReference type="ARBA" id="ARBA00004123"/>
    </source>
</evidence>
<dbReference type="PANTHER" id="PTHR14487">
    <property type="entry name" value="ADRENOCORTICAL DYSPLASIA PROTEIN ACD"/>
    <property type="match status" value="1"/>
</dbReference>
<dbReference type="AGR" id="MGI:87873"/>
<dbReference type="GO" id="GO:0016233">
    <property type="term" value="P:telomere capping"/>
    <property type="evidence" value="ECO:0007669"/>
    <property type="project" value="InterPro"/>
</dbReference>
<dbReference type="Antibodypedia" id="29595">
    <property type="antibodies" value="352 antibodies from 26 providers"/>
</dbReference>
<dbReference type="GO" id="GO:0070187">
    <property type="term" value="C:shelterin complex"/>
    <property type="evidence" value="ECO:0007669"/>
    <property type="project" value="InterPro"/>
</dbReference>
<dbReference type="Gene3D" id="2.40.50.960">
    <property type="match status" value="1"/>
</dbReference>
<reference evidence="7" key="5">
    <citation type="submission" date="2025-09" db="UniProtKB">
        <authorList>
            <consortium name="Ensembl"/>
        </authorList>
    </citation>
    <scope>IDENTIFICATION</scope>
    <source>
        <strain evidence="7">C57BL/6J</strain>
    </source>
</reference>
<organism evidence="7 9">
    <name type="scientific">Mus musculus</name>
    <name type="common">Mouse</name>
    <dbReference type="NCBI Taxonomy" id="10090"/>
    <lineage>
        <taxon>Eukaryota</taxon>
        <taxon>Metazoa</taxon>
        <taxon>Chordata</taxon>
        <taxon>Craniata</taxon>
        <taxon>Vertebrata</taxon>
        <taxon>Euteleostomi</taxon>
        <taxon>Mammalia</taxon>
        <taxon>Eutheria</taxon>
        <taxon>Euarchontoglires</taxon>
        <taxon>Glires</taxon>
        <taxon>Rodentia</taxon>
        <taxon>Myomorpha</taxon>
        <taxon>Muroidea</taxon>
        <taxon>Muridae</taxon>
        <taxon>Murinae</taxon>
        <taxon>Mus</taxon>
        <taxon>Mus</taxon>
    </lineage>
</organism>
<reference evidence="7 9" key="3">
    <citation type="journal article" date="2011" name="PLoS Biol.">
        <title>Modernizing reference genome assemblies.</title>
        <authorList>
            <person name="Church D.M."/>
            <person name="Schneider V.A."/>
            <person name="Graves T."/>
            <person name="Auger K."/>
            <person name="Cunningham F."/>
            <person name="Bouk N."/>
            <person name="Chen H.C."/>
            <person name="Agarwala R."/>
            <person name="McLaren W.M."/>
            <person name="Ritchie G.R."/>
            <person name="Albracht D."/>
            <person name="Kremitzki M."/>
            <person name="Rock S."/>
            <person name="Kotkiewicz H."/>
            <person name="Kremitzki C."/>
            <person name="Wollam A."/>
            <person name="Trani L."/>
            <person name="Fulton L."/>
            <person name="Fulton R."/>
            <person name="Matthews L."/>
            <person name="Whitehead S."/>
            <person name="Chow W."/>
            <person name="Torrance J."/>
            <person name="Dunn M."/>
            <person name="Harden G."/>
            <person name="Threadgold G."/>
            <person name="Wood J."/>
            <person name="Collins J."/>
            <person name="Heath P."/>
            <person name="Griffiths G."/>
            <person name="Pelan S."/>
            <person name="Grafham D."/>
            <person name="Eichler E.E."/>
            <person name="Weinstock G."/>
            <person name="Mardis E.R."/>
            <person name="Wilson R.K."/>
            <person name="Howe K."/>
            <person name="Flicek P."/>
            <person name="Hubbard T."/>
        </authorList>
    </citation>
    <scope>NUCLEOTIDE SEQUENCE [LARGE SCALE GENOMIC DNA]</scope>
    <source>
        <strain evidence="7 9">C57BL/6J</strain>
    </source>
</reference>
<reference evidence="7" key="4">
    <citation type="submission" date="2025-08" db="UniProtKB">
        <authorList>
            <consortium name="Ensembl"/>
        </authorList>
    </citation>
    <scope>IDENTIFICATION</scope>
    <source>
        <strain evidence="7">C57BL/6J</strain>
    </source>
</reference>
<evidence type="ECO:0000313" key="9">
    <source>
        <dbReference type="Proteomes" id="UP000000589"/>
    </source>
</evidence>
<dbReference type="ProteomicsDB" id="324968"/>
<reference evidence="7 9" key="1">
    <citation type="journal article" date="2009" name="PLoS Biol.">
        <title>Lineage-specific biology revealed by a finished genome assembly of the mouse.</title>
        <authorList>
            <consortium name="Mouse Genome Sequencing Consortium"/>
            <person name="Church D.M."/>
            <person name="Goodstadt L."/>
            <person name="Hillier L.W."/>
            <person name="Zody M.C."/>
            <person name="Goldstein S."/>
            <person name="She X."/>
            <person name="Bult C.J."/>
            <person name="Agarwala R."/>
            <person name="Cherry J.L."/>
            <person name="DiCuccio M."/>
            <person name="Hlavina W."/>
            <person name="Kapustin Y."/>
            <person name="Meric P."/>
            <person name="Maglott D."/>
            <person name="Birtle Z."/>
            <person name="Marques A.C."/>
            <person name="Graves T."/>
            <person name="Zhou S."/>
            <person name="Teague B."/>
            <person name="Potamousis K."/>
            <person name="Churas C."/>
            <person name="Place M."/>
            <person name="Herschleb J."/>
            <person name="Runnheim R."/>
            <person name="Forrest D."/>
            <person name="Amos-Landgraf J."/>
            <person name="Schwartz D.C."/>
            <person name="Cheng Z."/>
            <person name="Lindblad-Toh K."/>
            <person name="Eichler E.E."/>
            <person name="Ponting C.P."/>
        </authorList>
    </citation>
    <scope>NUCLEOTIDE SEQUENCE [LARGE SCALE GENOMIC DNA]</scope>
    <source>
        <strain evidence="7 9">C57BL/6J</strain>
    </source>
</reference>
<evidence type="ECO:0007829" key="10">
    <source>
        <dbReference type="PeptideAtlas" id="A0A1D5RM77"/>
    </source>
</evidence>
<name>A0A1D5RM77_MOUSE</name>
<dbReference type="MGI" id="MGI:87873">
    <property type="gene designation" value="Acd"/>
</dbReference>
<dbReference type="Ensembl" id="ENSMUST00000212642.2">
    <property type="protein sequence ID" value="ENSMUSP00000148663.2"/>
    <property type="gene ID" value="ENSMUSG00000038000.11"/>
</dbReference>
<reference evidence="12" key="2">
    <citation type="journal article" date="2010" name="Cell">
        <title>A tissue-specific atlas of mouse protein phosphorylation and expression.</title>
        <authorList>
            <person name="Huttlin E.L."/>
            <person name="Jedrychowski M.P."/>
            <person name="Elias J.E."/>
            <person name="Goswami T."/>
            <person name="Rad R."/>
            <person name="Beausoleil S.A."/>
            <person name="Villen J."/>
            <person name="Haas W."/>
            <person name="Sowa M.E."/>
            <person name="Gygi S.P."/>
        </authorList>
    </citation>
    <scope>IDENTIFICATION BY MASS SPECTROMETRY [LARGE SCALE ANALYSIS]</scope>
</reference>
<comment type="subcellular location">
    <subcellularLocation>
        <location evidence="2">Chromosome</location>
        <location evidence="2">Telomere</location>
    </subcellularLocation>
    <subcellularLocation>
        <location evidence="1">Nucleus</location>
    </subcellularLocation>
</comment>
<dbReference type="GeneTree" id="ENSGT00390000004877"/>
<sequence>MSDSGLLALQPWIRELILGSETLSSPRTGQLLKVLQDSETPGPSSAPDTPDTGAVLLVSDGTHSVRCVVTRNAIDTSDCSLSPLLRHHSPTPPACGVLPPGGSL</sequence>
<evidence type="ECO:0000256" key="2">
    <source>
        <dbReference type="ARBA" id="ARBA00004574"/>
    </source>
</evidence>
<keyword evidence="9" id="KW-1185">Reference proteome</keyword>
<dbReference type="Pfam" id="PF10341">
    <property type="entry name" value="TPP1"/>
    <property type="match status" value="1"/>
</dbReference>
<dbReference type="Bgee" id="ENSMUSG00000038000">
    <property type="expression patterns" value="Expressed in animal zygote and 214 other cell types or tissues"/>
</dbReference>
<dbReference type="Proteomes" id="UP000000589">
    <property type="component" value="Chromosome 8"/>
</dbReference>
<keyword evidence="5" id="KW-0539">Nucleus</keyword>
<keyword evidence="3" id="KW-0158">Chromosome</keyword>
<keyword evidence="10 11" id="KW-1267">Proteomics identification</keyword>
<evidence type="ECO:0000313" key="8">
    <source>
        <dbReference type="MGI" id="MGI:87873"/>
    </source>
</evidence>
<dbReference type="InterPro" id="IPR019437">
    <property type="entry name" value="TPP1/Est3"/>
</dbReference>
<evidence type="ECO:0000256" key="3">
    <source>
        <dbReference type="ARBA" id="ARBA00022454"/>
    </source>
</evidence>
<dbReference type="SMR" id="A0A1D5RM77"/>
<dbReference type="ExpressionAtlas" id="A0A1D5RM77">
    <property type="expression patterns" value="baseline and differential"/>
</dbReference>
<evidence type="ECO:0000313" key="7">
    <source>
        <dbReference type="Ensembl" id="ENSMUSP00000148663.2"/>
    </source>
</evidence>
<gene>
    <name evidence="7 8" type="primary">Acd</name>
</gene>
<dbReference type="GO" id="GO:0005697">
    <property type="term" value="C:telomerase holoenzyme complex"/>
    <property type="evidence" value="ECO:0007669"/>
    <property type="project" value="InterPro"/>
</dbReference>
<dbReference type="GO" id="GO:0007004">
    <property type="term" value="P:telomere maintenance via telomerase"/>
    <property type="evidence" value="ECO:0007669"/>
    <property type="project" value="InterPro"/>
</dbReference>
<evidence type="ECO:0000259" key="6">
    <source>
        <dbReference type="Pfam" id="PF10341"/>
    </source>
</evidence>
<protein>
    <submittedName>
        <fullName evidence="7">Adrenocortical dysplasia</fullName>
    </submittedName>
</protein>
<evidence type="ECO:0000256" key="5">
    <source>
        <dbReference type="ARBA" id="ARBA00023242"/>
    </source>
</evidence>
<evidence type="ECO:0007829" key="11">
    <source>
        <dbReference type="ProteomicsDB" id="A0A1D5RM77"/>
    </source>
</evidence>
<keyword evidence="4" id="KW-0779">Telomere</keyword>
<dbReference type="VEuPathDB" id="HostDB:ENSMUSG00000038000"/>
<accession>A0A1D5RM77</accession>
<evidence type="ECO:0000256" key="4">
    <source>
        <dbReference type="ARBA" id="ARBA00022895"/>
    </source>
</evidence>
<dbReference type="AlphaFoldDB" id="A0A1D5RM77"/>